<proteinExistence type="predicted"/>
<gene>
    <name evidence="1" type="ORF">EZI54_14580</name>
</gene>
<dbReference type="Proteomes" id="UP000313645">
    <property type="component" value="Unassembled WGS sequence"/>
</dbReference>
<organism evidence="1 2">
    <name type="scientific">Marinobacter halodurans</name>
    <dbReference type="NCBI Taxonomy" id="2528979"/>
    <lineage>
        <taxon>Bacteria</taxon>
        <taxon>Pseudomonadati</taxon>
        <taxon>Pseudomonadota</taxon>
        <taxon>Gammaproteobacteria</taxon>
        <taxon>Pseudomonadales</taxon>
        <taxon>Marinobacteraceae</taxon>
        <taxon>Marinobacter</taxon>
    </lineage>
</organism>
<keyword evidence="2" id="KW-1185">Reference proteome</keyword>
<sequence length="126" mass="14050">MSHGVMPFDVSKTIHIFRMTESGGVERILVRDRRDADQVALIRHHLEHEAGRFQRGDYSDPAKLHGSDMPGLKELEASASQIGVSYSELPEGAQITFKTNSLRLLTAIHRWFGAQLSEHGADARAE</sequence>
<comment type="caution">
    <text evidence="1">The sequence shown here is derived from an EMBL/GenBank/DDBJ whole genome shotgun (WGS) entry which is preliminary data.</text>
</comment>
<reference evidence="1 2" key="1">
    <citation type="submission" date="2019-02" db="EMBL/GenBank/DDBJ databases">
        <title>Marinobacter halodurans sp. nov., a marine bacterium isolated from sea tidal flat.</title>
        <authorList>
            <person name="Yoo Y."/>
            <person name="Lee D.W."/>
            <person name="Kim B.S."/>
            <person name="Kim J.-J."/>
        </authorList>
    </citation>
    <scope>NUCLEOTIDE SEQUENCE [LARGE SCALE GENOMIC DNA]</scope>
    <source>
        <strain evidence="1 2">YJ-S3-2</strain>
    </source>
</reference>
<dbReference type="EMBL" id="SJDL01000023">
    <property type="protein sequence ID" value="TBW54352.1"/>
    <property type="molecule type" value="Genomic_DNA"/>
</dbReference>
<name>A0ABY1ZML0_9GAMM</name>
<evidence type="ECO:0000313" key="2">
    <source>
        <dbReference type="Proteomes" id="UP000313645"/>
    </source>
</evidence>
<accession>A0ABY1ZML0</accession>
<evidence type="ECO:0000313" key="1">
    <source>
        <dbReference type="EMBL" id="TBW54352.1"/>
    </source>
</evidence>
<protein>
    <submittedName>
        <fullName evidence="1">Uncharacterized protein</fullName>
    </submittedName>
</protein>